<dbReference type="Gene3D" id="2.30.22.10">
    <property type="entry name" value="Head domain of nucleotide exchange factor GrpE"/>
    <property type="match status" value="1"/>
</dbReference>
<dbReference type="HAMAP" id="MF_01151">
    <property type="entry name" value="GrpE"/>
    <property type="match status" value="1"/>
</dbReference>
<dbReference type="InterPro" id="IPR000740">
    <property type="entry name" value="GrpE"/>
</dbReference>
<feature type="compositionally biased region" description="Low complexity" evidence="6">
    <location>
        <begin position="15"/>
        <end position="28"/>
    </location>
</feature>
<feature type="region of interest" description="Disordered" evidence="6">
    <location>
        <begin position="15"/>
        <end position="46"/>
    </location>
</feature>
<dbReference type="Proteomes" id="UP000812966">
    <property type="component" value="Unassembled WGS sequence"/>
</dbReference>
<dbReference type="OrthoDB" id="201635at2759"/>
<dbReference type="InterPro" id="IPR013805">
    <property type="entry name" value="GrpE_CC"/>
</dbReference>
<keyword evidence="8" id="KW-1185">Reference proteome</keyword>
<name>A0A8K0JR25_9TREE</name>
<dbReference type="Pfam" id="PF01025">
    <property type="entry name" value="GrpE"/>
    <property type="match status" value="1"/>
</dbReference>
<organism evidence="7 8">
    <name type="scientific">Filobasidium floriforme</name>
    <dbReference type="NCBI Taxonomy" id="5210"/>
    <lineage>
        <taxon>Eukaryota</taxon>
        <taxon>Fungi</taxon>
        <taxon>Dikarya</taxon>
        <taxon>Basidiomycota</taxon>
        <taxon>Agaricomycotina</taxon>
        <taxon>Tremellomycetes</taxon>
        <taxon>Filobasidiales</taxon>
        <taxon>Filobasidiaceae</taxon>
        <taxon>Filobasidium</taxon>
    </lineage>
</organism>
<dbReference type="PROSITE" id="PS01071">
    <property type="entry name" value="GRPE"/>
    <property type="match status" value="1"/>
</dbReference>
<dbReference type="GO" id="GO:0030150">
    <property type="term" value="P:protein import into mitochondrial matrix"/>
    <property type="evidence" value="ECO:0007669"/>
    <property type="project" value="TreeGrafter"/>
</dbReference>
<dbReference type="FunFam" id="2.30.22.10:FF:000002">
    <property type="entry name" value="GrpE protein homolog"/>
    <property type="match status" value="1"/>
</dbReference>
<dbReference type="PANTHER" id="PTHR21237">
    <property type="entry name" value="GRPE PROTEIN"/>
    <property type="match status" value="1"/>
</dbReference>
<evidence type="ECO:0000256" key="1">
    <source>
        <dbReference type="ARBA" id="ARBA00004305"/>
    </source>
</evidence>
<dbReference type="InterPro" id="IPR009012">
    <property type="entry name" value="GrpE_head"/>
</dbReference>
<accession>A0A8K0JR25</accession>
<dbReference type="GO" id="GO:0001405">
    <property type="term" value="C:PAM complex, Tim23 associated import motor"/>
    <property type="evidence" value="ECO:0007669"/>
    <property type="project" value="TreeGrafter"/>
</dbReference>
<dbReference type="GO" id="GO:0051087">
    <property type="term" value="F:protein-folding chaperone binding"/>
    <property type="evidence" value="ECO:0007669"/>
    <property type="project" value="InterPro"/>
</dbReference>
<comment type="similarity">
    <text evidence="2 5">Belongs to the GrpE family.</text>
</comment>
<dbReference type="Gene3D" id="3.90.20.20">
    <property type="match status" value="1"/>
</dbReference>
<gene>
    <name evidence="7" type="ORF">FFLO_01620</name>
</gene>
<evidence type="ECO:0000256" key="6">
    <source>
        <dbReference type="SAM" id="MobiDB-lite"/>
    </source>
</evidence>
<evidence type="ECO:0000256" key="3">
    <source>
        <dbReference type="ARBA" id="ARBA00023186"/>
    </source>
</evidence>
<comment type="function">
    <text evidence="4">Essential component of the PAM complex, a complex required for the translocation of transit peptide-containing proteins from the inner membrane into the mitochondrial matrix in an ATP-dependent manner.</text>
</comment>
<evidence type="ECO:0000313" key="8">
    <source>
        <dbReference type="Proteomes" id="UP000812966"/>
    </source>
</evidence>
<dbReference type="CDD" id="cd00446">
    <property type="entry name" value="GrpE"/>
    <property type="match status" value="1"/>
</dbReference>
<sequence>MFASRLLRAISRPTSSIRSTPTSNSTSSVLLGSRRWNSSDAAKQAEEEKINKAADKVDSAAEEVTKKVAELETQVKELKSALTYGKADFINLQKRTDQEKITAREYAIQKFAQDLLPTVDILSTALKYVPQPIPSENTALTALFSGVQMTRSELLKTLSRHGVVEFDPTGEKFDPNVHEAMFQAPIPGKEAGTVFETQKSGFMLKGRTLRPAQVGVVQDTS</sequence>
<evidence type="ECO:0000256" key="4">
    <source>
        <dbReference type="RuleBase" id="RU000640"/>
    </source>
</evidence>
<keyword evidence="3 4" id="KW-0143">Chaperone</keyword>
<evidence type="ECO:0000256" key="5">
    <source>
        <dbReference type="RuleBase" id="RU004478"/>
    </source>
</evidence>
<keyword evidence="4" id="KW-0496">Mitochondrion</keyword>
<dbReference type="SUPFAM" id="SSF58014">
    <property type="entry name" value="Coiled-coil domain of nucleotide exchange factor GrpE"/>
    <property type="match status" value="1"/>
</dbReference>
<dbReference type="GO" id="GO:0051082">
    <property type="term" value="F:unfolded protein binding"/>
    <property type="evidence" value="ECO:0007669"/>
    <property type="project" value="TreeGrafter"/>
</dbReference>
<protein>
    <recommendedName>
        <fullName evidence="4">GrpE protein homolog</fullName>
    </recommendedName>
</protein>
<dbReference type="PANTHER" id="PTHR21237:SF23">
    <property type="entry name" value="GRPE PROTEIN HOMOLOG, MITOCHONDRIAL"/>
    <property type="match status" value="1"/>
</dbReference>
<dbReference type="GO" id="GO:0006457">
    <property type="term" value="P:protein folding"/>
    <property type="evidence" value="ECO:0007669"/>
    <property type="project" value="InterPro"/>
</dbReference>
<reference evidence="7" key="1">
    <citation type="submission" date="2020-04" db="EMBL/GenBank/DDBJ databases">
        <title>Analysis of mating type loci in Filobasidium floriforme.</title>
        <authorList>
            <person name="Nowrousian M."/>
        </authorList>
    </citation>
    <scope>NUCLEOTIDE SEQUENCE</scope>
    <source>
        <strain evidence="7">CBS 6242</strain>
    </source>
</reference>
<comment type="caution">
    <text evidence="7">The sequence shown here is derived from an EMBL/GenBank/DDBJ whole genome shotgun (WGS) entry which is preliminary data.</text>
</comment>
<dbReference type="GO" id="GO:0000774">
    <property type="term" value="F:adenyl-nucleotide exchange factor activity"/>
    <property type="evidence" value="ECO:0007669"/>
    <property type="project" value="InterPro"/>
</dbReference>
<comment type="subcellular location">
    <subcellularLocation>
        <location evidence="1 4">Mitochondrion matrix</location>
    </subcellularLocation>
</comment>
<dbReference type="SUPFAM" id="SSF51064">
    <property type="entry name" value="Head domain of nucleotide exchange factor GrpE"/>
    <property type="match status" value="1"/>
</dbReference>
<dbReference type="GO" id="GO:0042803">
    <property type="term" value="F:protein homodimerization activity"/>
    <property type="evidence" value="ECO:0007669"/>
    <property type="project" value="InterPro"/>
</dbReference>
<dbReference type="PRINTS" id="PR00773">
    <property type="entry name" value="GRPEPROTEIN"/>
</dbReference>
<evidence type="ECO:0000313" key="7">
    <source>
        <dbReference type="EMBL" id="KAG7562930.1"/>
    </source>
</evidence>
<dbReference type="AlphaFoldDB" id="A0A8K0JR25"/>
<proteinExistence type="inferred from homology"/>
<evidence type="ECO:0000256" key="2">
    <source>
        <dbReference type="ARBA" id="ARBA00009054"/>
    </source>
</evidence>
<dbReference type="EMBL" id="JABELV010000023">
    <property type="protein sequence ID" value="KAG7562930.1"/>
    <property type="molecule type" value="Genomic_DNA"/>
</dbReference>